<dbReference type="GO" id="GO:0006508">
    <property type="term" value="P:proteolysis"/>
    <property type="evidence" value="ECO:0007669"/>
    <property type="project" value="TreeGrafter"/>
</dbReference>
<dbReference type="EMBL" id="CM014089">
    <property type="protein sequence ID" value="TKS80416.1"/>
    <property type="molecule type" value="Genomic_DNA"/>
</dbReference>
<dbReference type="Proteomes" id="UP000298787">
    <property type="component" value="Chromosome 12"/>
</dbReference>
<dbReference type="InterPro" id="IPR050439">
    <property type="entry name" value="ADAMTS_ADAMTS-like"/>
</dbReference>
<dbReference type="GO" id="GO:0031012">
    <property type="term" value="C:extracellular matrix"/>
    <property type="evidence" value="ECO:0007669"/>
    <property type="project" value="TreeGrafter"/>
</dbReference>
<feature type="signal peptide" evidence="1">
    <location>
        <begin position="1"/>
        <end position="23"/>
    </location>
</feature>
<dbReference type="GO" id="GO:0030198">
    <property type="term" value="P:extracellular matrix organization"/>
    <property type="evidence" value="ECO:0007669"/>
    <property type="project" value="TreeGrafter"/>
</dbReference>
<gene>
    <name evidence="2" type="ORF">D9C73_013351</name>
</gene>
<dbReference type="AlphaFoldDB" id="A0A4U5UYI5"/>
<evidence type="ECO:0000313" key="3">
    <source>
        <dbReference type="Proteomes" id="UP000298787"/>
    </source>
</evidence>
<proteinExistence type="predicted"/>
<dbReference type="GO" id="GO:0004222">
    <property type="term" value="F:metalloendopeptidase activity"/>
    <property type="evidence" value="ECO:0007669"/>
    <property type="project" value="TreeGrafter"/>
</dbReference>
<sequence length="213" mass="23546">MFGNGGLALPVCSFLLLHLPVLPLTNNWPVKLDQKALRIRPSKEDNTVTASSRPAYQGVSGLSTTQNVNSSYCVGSPKQYQLCPNQPCPSPSVSFKQHQCSQFNSKSFGRRYYQWTPLYPADYISISNKPCDLQCTTISGERQLLVPAHDGTFCRDAKYHGVCIEGICQPVGCDGELYSSYVFIINIPAGASDIQIIERHKTENILGENLQLL</sequence>
<accession>A0A4U5UYI5</accession>
<protein>
    <submittedName>
        <fullName evidence="2">ADAMTS-like protein 2</fullName>
    </submittedName>
</protein>
<keyword evidence="1" id="KW-0732">Signal</keyword>
<keyword evidence="3" id="KW-1185">Reference proteome</keyword>
<feature type="chain" id="PRO_5020296621" evidence="1">
    <location>
        <begin position="24"/>
        <end position="213"/>
    </location>
</feature>
<reference evidence="2 3" key="1">
    <citation type="submission" date="2019-01" db="EMBL/GenBank/DDBJ databases">
        <title>Genome Assembly of Collichthys lucidus.</title>
        <authorList>
            <person name="Cai M."/>
            <person name="Xiao S."/>
        </authorList>
    </citation>
    <scope>NUCLEOTIDE SEQUENCE [LARGE SCALE GENOMIC DNA]</scope>
    <source>
        <strain evidence="2">JT15FE1705JMU</strain>
        <tissue evidence="2">Muscle</tissue>
    </source>
</reference>
<evidence type="ECO:0000256" key="1">
    <source>
        <dbReference type="SAM" id="SignalP"/>
    </source>
</evidence>
<dbReference type="PANTHER" id="PTHR13723:SF159">
    <property type="entry name" value="PLAC DOMAIN-CONTAINING PROTEIN"/>
    <property type="match status" value="1"/>
</dbReference>
<dbReference type="PANTHER" id="PTHR13723">
    <property type="entry name" value="ADAMTS A DISINTEGRIN AND METALLOPROTEASE WITH THROMBOSPONDIN MOTIFS PROTEASE"/>
    <property type="match status" value="1"/>
</dbReference>
<name>A0A4U5UYI5_COLLU</name>
<dbReference type="STRING" id="240159.A0A4U5UYI5"/>
<evidence type="ECO:0000313" key="2">
    <source>
        <dbReference type="EMBL" id="TKS80416.1"/>
    </source>
</evidence>
<organism evidence="2 3">
    <name type="scientific">Collichthys lucidus</name>
    <name type="common">Big head croaker</name>
    <name type="synonym">Sciaena lucida</name>
    <dbReference type="NCBI Taxonomy" id="240159"/>
    <lineage>
        <taxon>Eukaryota</taxon>
        <taxon>Metazoa</taxon>
        <taxon>Chordata</taxon>
        <taxon>Craniata</taxon>
        <taxon>Vertebrata</taxon>
        <taxon>Euteleostomi</taxon>
        <taxon>Actinopterygii</taxon>
        <taxon>Neopterygii</taxon>
        <taxon>Teleostei</taxon>
        <taxon>Neoteleostei</taxon>
        <taxon>Acanthomorphata</taxon>
        <taxon>Eupercaria</taxon>
        <taxon>Sciaenidae</taxon>
        <taxon>Collichthys</taxon>
    </lineage>
</organism>